<evidence type="ECO:0000313" key="10">
    <source>
        <dbReference type="Proteomes" id="UP000295388"/>
    </source>
</evidence>
<feature type="domain" description="ABC3 transporter permease C-terminal" evidence="8">
    <location>
        <begin position="461"/>
        <end position="573"/>
    </location>
</feature>
<dbReference type="PANTHER" id="PTHR30572">
    <property type="entry name" value="MEMBRANE COMPONENT OF TRANSPORTER-RELATED"/>
    <property type="match status" value="1"/>
</dbReference>
<evidence type="ECO:0000256" key="3">
    <source>
        <dbReference type="ARBA" id="ARBA00022692"/>
    </source>
</evidence>
<dbReference type="OrthoDB" id="3510866at2"/>
<keyword evidence="3 7" id="KW-0812">Transmembrane</keyword>
<evidence type="ECO:0000256" key="1">
    <source>
        <dbReference type="ARBA" id="ARBA00004651"/>
    </source>
</evidence>
<dbReference type="GO" id="GO:0022857">
    <property type="term" value="F:transmembrane transporter activity"/>
    <property type="evidence" value="ECO:0007669"/>
    <property type="project" value="TreeGrafter"/>
</dbReference>
<reference evidence="9 10" key="1">
    <citation type="submission" date="2019-03" db="EMBL/GenBank/DDBJ databases">
        <title>Genomic Encyclopedia of Type Strains, Phase III (KMG-III): the genomes of soil and plant-associated and newly described type strains.</title>
        <authorList>
            <person name="Whitman W."/>
        </authorList>
    </citation>
    <scope>NUCLEOTIDE SEQUENCE [LARGE SCALE GENOMIC DNA]</scope>
    <source>
        <strain evidence="9 10">VKM Ac-2527</strain>
    </source>
</reference>
<feature type="transmembrane region" description="Helical" evidence="7">
    <location>
        <begin position="338"/>
        <end position="357"/>
    </location>
</feature>
<keyword evidence="10" id="KW-1185">Reference proteome</keyword>
<proteinExistence type="inferred from homology"/>
<protein>
    <submittedName>
        <fullName evidence="9">FtsX-like permease family protein</fullName>
    </submittedName>
</protein>
<evidence type="ECO:0000256" key="5">
    <source>
        <dbReference type="ARBA" id="ARBA00023136"/>
    </source>
</evidence>
<evidence type="ECO:0000256" key="6">
    <source>
        <dbReference type="ARBA" id="ARBA00038076"/>
    </source>
</evidence>
<evidence type="ECO:0000313" key="9">
    <source>
        <dbReference type="EMBL" id="TDO47208.1"/>
    </source>
</evidence>
<dbReference type="EMBL" id="SNWQ01000009">
    <property type="protein sequence ID" value="TDO47208.1"/>
    <property type="molecule type" value="Genomic_DNA"/>
</dbReference>
<keyword evidence="4 7" id="KW-1133">Transmembrane helix</keyword>
<comment type="subcellular location">
    <subcellularLocation>
        <location evidence="1">Cell membrane</location>
        <topology evidence="1">Multi-pass membrane protein</topology>
    </subcellularLocation>
</comment>
<dbReference type="GO" id="GO:0005886">
    <property type="term" value="C:plasma membrane"/>
    <property type="evidence" value="ECO:0007669"/>
    <property type="project" value="UniProtKB-SubCell"/>
</dbReference>
<feature type="domain" description="ABC3 transporter permease C-terminal" evidence="8">
    <location>
        <begin position="252"/>
        <end position="366"/>
    </location>
</feature>
<dbReference type="AlphaFoldDB" id="A0A4R6KEQ9"/>
<name>A0A4R6KEQ9_9ACTN</name>
<dbReference type="RefSeq" id="WP_133801589.1">
    <property type="nucleotide sequence ID" value="NZ_SNWQ01000009.1"/>
</dbReference>
<comment type="similarity">
    <text evidence="6">Belongs to the ABC-4 integral membrane protein family.</text>
</comment>
<feature type="transmembrane region" description="Helical" evidence="7">
    <location>
        <begin position="416"/>
        <end position="437"/>
    </location>
</feature>
<comment type="caution">
    <text evidence="9">The sequence shown here is derived from an EMBL/GenBank/DDBJ whole genome shotgun (WGS) entry which is preliminary data.</text>
</comment>
<feature type="transmembrane region" description="Helical" evidence="7">
    <location>
        <begin position="457"/>
        <end position="479"/>
    </location>
</feature>
<feature type="transmembrane region" description="Helical" evidence="7">
    <location>
        <begin position="294"/>
        <end position="318"/>
    </location>
</feature>
<dbReference type="Pfam" id="PF02687">
    <property type="entry name" value="FtsX"/>
    <property type="match status" value="2"/>
</dbReference>
<dbReference type="InterPro" id="IPR003838">
    <property type="entry name" value="ABC3_permease_C"/>
</dbReference>
<gene>
    <name evidence="9" type="ORF">EV643_109100</name>
</gene>
<evidence type="ECO:0000256" key="7">
    <source>
        <dbReference type="SAM" id="Phobius"/>
    </source>
</evidence>
<feature type="transmembrane region" description="Helical" evidence="7">
    <location>
        <begin position="545"/>
        <end position="565"/>
    </location>
</feature>
<feature type="transmembrane region" description="Helical" evidence="7">
    <location>
        <begin position="500"/>
        <end position="533"/>
    </location>
</feature>
<sequence>MTAILLKLAFAGIRSRLLASVLTVLLSGAAAATIVLALEVGATARDPWQQTFTAANGAHALANVSSEADARTIAAMPGVAERDEPVPLANVGLDGESDRLQIAGLQSPARVNAPIRIEGAQAPANGIVLERSFARALGLSVGTTLRLATARGPIELTVAGIAIVPSQPRYPRRNPGLAWTTRSTLERIEPDPGRWRWTQAVRLTDPDAAPMFAGQVASSMPPESGNVETWQDQRAAALGDSAPARLILTTYTIVLLVVVFAVVAILVGARASAQYREIGLLKAVGLTPRQVTAAFALEAAGLGVIAVAIGFAVGAVLAPQVAAASAQTMLGSPTMAVNPWHLLAASIPVLLVLIGSARSATRRSTRFSALQAIQSGTPMPAPPSRLGRIMARTSLPVPMMLGLNDLLARRHRATRLAGAIAVTSAAVVFALCMQASLDARPVGEASDVPDELPLLVYTLDALLLLITVTTIVAVALLAVRERVRDYAVLKTIGLTPGQIASSLLGAHAVMALIAAILSIPLGILLYVVVYGISGGSSEDRVIAPWWWLTLVPIGAVVLVTLATSLPARLATRITTADALRYQ</sequence>
<keyword evidence="2" id="KW-1003">Cell membrane</keyword>
<evidence type="ECO:0000256" key="2">
    <source>
        <dbReference type="ARBA" id="ARBA00022475"/>
    </source>
</evidence>
<organism evidence="9 10">
    <name type="scientific">Kribbella caucasensis</name>
    <dbReference type="NCBI Taxonomy" id="2512215"/>
    <lineage>
        <taxon>Bacteria</taxon>
        <taxon>Bacillati</taxon>
        <taxon>Actinomycetota</taxon>
        <taxon>Actinomycetes</taxon>
        <taxon>Propionibacteriales</taxon>
        <taxon>Kribbellaceae</taxon>
        <taxon>Kribbella</taxon>
    </lineage>
</organism>
<evidence type="ECO:0000256" key="4">
    <source>
        <dbReference type="ARBA" id="ARBA00022989"/>
    </source>
</evidence>
<dbReference type="Proteomes" id="UP000295388">
    <property type="component" value="Unassembled WGS sequence"/>
</dbReference>
<feature type="transmembrane region" description="Helical" evidence="7">
    <location>
        <begin position="251"/>
        <end position="273"/>
    </location>
</feature>
<accession>A0A4R6KEQ9</accession>
<dbReference type="InterPro" id="IPR050250">
    <property type="entry name" value="Macrolide_Exporter_MacB"/>
</dbReference>
<keyword evidence="5 7" id="KW-0472">Membrane</keyword>
<dbReference type="PANTHER" id="PTHR30572:SF4">
    <property type="entry name" value="ABC TRANSPORTER PERMEASE YTRF"/>
    <property type="match status" value="1"/>
</dbReference>
<evidence type="ECO:0000259" key="8">
    <source>
        <dbReference type="Pfam" id="PF02687"/>
    </source>
</evidence>